<organism evidence="1">
    <name type="scientific">Anguilla anguilla</name>
    <name type="common">European freshwater eel</name>
    <name type="synonym">Muraena anguilla</name>
    <dbReference type="NCBI Taxonomy" id="7936"/>
    <lineage>
        <taxon>Eukaryota</taxon>
        <taxon>Metazoa</taxon>
        <taxon>Chordata</taxon>
        <taxon>Craniata</taxon>
        <taxon>Vertebrata</taxon>
        <taxon>Euteleostomi</taxon>
        <taxon>Actinopterygii</taxon>
        <taxon>Neopterygii</taxon>
        <taxon>Teleostei</taxon>
        <taxon>Anguilliformes</taxon>
        <taxon>Anguillidae</taxon>
        <taxon>Anguilla</taxon>
    </lineage>
</organism>
<name>A0A0E9U4Y4_ANGAN</name>
<dbReference type="EMBL" id="GBXM01047603">
    <property type="protein sequence ID" value="JAH60974.1"/>
    <property type="molecule type" value="Transcribed_RNA"/>
</dbReference>
<sequence>MSCVKSAQMWQRWES</sequence>
<protein>
    <submittedName>
        <fullName evidence="1">Uncharacterized protein</fullName>
    </submittedName>
</protein>
<reference evidence="1" key="1">
    <citation type="submission" date="2014-11" db="EMBL/GenBank/DDBJ databases">
        <authorList>
            <person name="Amaro Gonzalez C."/>
        </authorList>
    </citation>
    <scope>NUCLEOTIDE SEQUENCE</scope>
</reference>
<reference evidence="1" key="2">
    <citation type="journal article" date="2015" name="Fish Shellfish Immunol.">
        <title>Early steps in the European eel (Anguilla anguilla)-Vibrio vulnificus interaction in the gills: Role of the RtxA13 toxin.</title>
        <authorList>
            <person name="Callol A."/>
            <person name="Pajuelo D."/>
            <person name="Ebbesson L."/>
            <person name="Teles M."/>
            <person name="MacKenzie S."/>
            <person name="Amaro C."/>
        </authorList>
    </citation>
    <scope>NUCLEOTIDE SEQUENCE</scope>
</reference>
<evidence type="ECO:0000313" key="1">
    <source>
        <dbReference type="EMBL" id="JAH60974.1"/>
    </source>
</evidence>
<proteinExistence type="predicted"/>
<accession>A0A0E9U4Y4</accession>